<dbReference type="Proteomes" id="UP000464661">
    <property type="component" value="Chromosome"/>
</dbReference>
<dbReference type="InterPro" id="IPR010982">
    <property type="entry name" value="Lambda_DNA-bd_dom_sf"/>
</dbReference>
<evidence type="ECO:0000259" key="1">
    <source>
        <dbReference type="PROSITE" id="PS50943"/>
    </source>
</evidence>
<evidence type="ECO:0000313" key="3">
    <source>
        <dbReference type="Proteomes" id="UP000464661"/>
    </source>
</evidence>
<dbReference type="AlphaFoldDB" id="A0A7U6M5Y6"/>
<dbReference type="PROSITE" id="PS50943">
    <property type="entry name" value="HTH_CROC1"/>
    <property type="match status" value="1"/>
</dbReference>
<reference evidence="2 3" key="1">
    <citation type="submission" date="2020-01" db="EMBL/GenBank/DDBJ databases">
        <title>Complete Genome Sequence of Pseudomonas putida Strain TS312, Harboring the HdtS type N-acyl-homoserine Lactone Synthase, Isolated from a Paper Mill.</title>
        <authorList>
            <person name="Hosoe A."/>
            <person name="Suenaga T."/>
            <person name="Sugi T."/>
            <person name="Izumi T."/>
            <person name="Nagai N."/>
            <person name="Terada A."/>
        </authorList>
    </citation>
    <scope>NUCLEOTIDE SEQUENCE [LARGE SCALE GENOMIC DNA]</scope>
    <source>
        <strain evidence="2 3">TS312</strain>
    </source>
</reference>
<proteinExistence type="predicted"/>
<name>A0A7U6M5Y6_PSEPU</name>
<dbReference type="SMART" id="SM00530">
    <property type="entry name" value="HTH_XRE"/>
    <property type="match status" value="1"/>
</dbReference>
<feature type="domain" description="HTH cro/C1-type" evidence="1">
    <location>
        <begin position="11"/>
        <end position="63"/>
    </location>
</feature>
<evidence type="ECO:0000313" key="2">
    <source>
        <dbReference type="EMBL" id="BBU46532.1"/>
    </source>
</evidence>
<dbReference type="EMBL" id="AP022324">
    <property type="protein sequence ID" value="BBU46532.1"/>
    <property type="molecule type" value="Genomic_DNA"/>
</dbReference>
<dbReference type="CDD" id="cd00093">
    <property type="entry name" value="HTH_XRE"/>
    <property type="match status" value="1"/>
</dbReference>
<sequence>MPSPYSLAAVLRTVRAARGLSQEQLVKTLDARHLHNVEHGSTNMTLKMLEGISGHLDVDPVALLAAASSFDRGETFEEFVAYLWSELEKLREMKVMESVPAQFSNGVLIAAKGGKPATSAEKVTAVLDCKAGGLTQKETSVKLGIPASTVHKIWHRRNGGQ</sequence>
<organism evidence="2 3">
    <name type="scientific">Pseudomonas putida</name>
    <name type="common">Arthrobacter siderocapsulatus</name>
    <dbReference type="NCBI Taxonomy" id="303"/>
    <lineage>
        <taxon>Bacteria</taxon>
        <taxon>Pseudomonadati</taxon>
        <taxon>Pseudomonadota</taxon>
        <taxon>Gammaproteobacteria</taxon>
        <taxon>Pseudomonadales</taxon>
        <taxon>Pseudomonadaceae</taxon>
        <taxon>Pseudomonas</taxon>
    </lineage>
</organism>
<dbReference type="Gene3D" id="1.10.260.40">
    <property type="entry name" value="lambda repressor-like DNA-binding domains"/>
    <property type="match status" value="1"/>
</dbReference>
<gene>
    <name evidence="2" type="ORF">PPTS312_44470</name>
</gene>
<accession>A0A7U6M5Y6</accession>
<dbReference type="SUPFAM" id="SSF47413">
    <property type="entry name" value="lambda repressor-like DNA-binding domains"/>
    <property type="match status" value="1"/>
</dbReference>
<dbReference type="InterPro" id="IPR001387">
    <property type="entry name" value="Cro/C1-type_HTH"/>
</dbReference>
<dbReference type="GO" id="GO:0003677">
    <property type="term" value="F:DNA binding"/>
    <property type="evidence" value="ECO:0007669"/>
    <property type="project" value="InterPro"/>
</dbReference>
<protein>
    <recommendedName>
        <fullName evidence="1">HTH cro/C1-type domain-containing protein</fullName>
    </recommendedName>
</protein>